<keyword evidence="1" id="KW-0472">Membrane</keyword>
<feature type="domain" description="Sensor histidine kinase NatK-like C-terminal" evidence="2">
    <location>
        <begin position="328"/>
        <end position="433"/>
    </location>
</feature>
<dbReference type="EMBL" id="LOJF01000001">
    <property type="protein sequence ID" value="KUH59263.1"/>
    <property type="molecule type" value="Genomic_DNA"/>
</dbReference>
<dbReference type="Gene3D" id="3.30.565.10">
    <property type="entry name" value="Histidine kinase-like ATPase, C-terminal domain"/>
    <property type="match status" value="1"/>
</dbReference>
<keyword evidence="4" id="KW-1185">Reference proteome</keyword>
<keyword evidence="1" id="KW-0812">Transmembrane</keyword>
<evidence type="ECO:0000313" key="4">
    <source>
        <dbReference type="Proteomes" id="UP000054078"/>
    </source>
</evidence>
<evidence type="ECO:0000313" key="3">
    <source>
        <dbReference type="EMBL" id="KUH59263.1"/>
    </source>
</evidence>
<feature type="transmembrane region" description="Helical" evidence="1">
    <location>
        <begin position="191"/>
        <end position="211"/>
    </location>
</feature>
<feature type="transmembrane region" description="Helical" evidence="1">
    <location>
        <begin position="165"/>
        <end position="185"/>
    </location>
</feature>
<dbReference type="STRING" id="1299998.AUL39_02740"/>
<evidence type="ECO:0000259" key="2">
    <source>
        <dbReference type="Pfam" id="PF14501"/>
    </source>
</evidence>
<feature type="transmembrane region" description="Helical" evidence="1">
    <location>
        <begin position="125"/>
        <end position="145"/>
    </location>
</feature>
<dbReference type="SUPFAM" id="SSF55874">
    <property type="entry name" value="ATPase domain of HSP90 chaperone/DNA topoisomerase II/histidine kinase"/>
    <property type="match status" value="1"/>
</dbReference>
<dbReference type="InterPro" id="IPR032834">
    <property type="entry name" value="NatK-like_C"/>
</dbReference>
<feature type="transmembrane region" description="Helical" evidence="1">
    <location>
        <begin position="90"/>
        <end position="113"/>
    </location>
</feature>
<feature type="transmembrane region" description="Helical" evidence="1">
    <location>
        <begin position="63"/>
        <end position="83"/>
    </location>
</feature>
<dbReference type="RefSeq" id="WP_059053373.1">
    <property type="nucleotide sequence ID" value="NZ_LOJF01000001.1"/>
</dbReference>
<dbReference type="Pfam" id="PF14501">
    <property type="entry name" value="HATPase_c_5"/>
    <property type="match status" value="1"/>
</dbReference>
<proteinExistence type="predicted"/>
<dbReference type="InterPro" id="IPR036890">
    <property type="entry name" value="HATPase_C_sf"/>
</dbReference>
<sequence length="440" mass="48088">MDVETIVNSLLTAVELVAATLLFASGLPRRGAYAARVAIATIALALVIGTFMDGIASPGASHLFGLIVLYAVALVLCSAIVGLCHEATTWTILFCATAGYATQNLASGVMGFINRVGGWVPSEYVFYVITNLVEYALVYMTIYLVMVRRMNRNGLVVEEDHGMLFMVLVVIFAVIGLDVCIKSSYVAGIDFPTFITLRIVHALVCAFVLFAEYQMLYKTRLKTEMAESQQLLHDERRQYRLSKETVESINVKCHDIRHQIRHMADGLGAVVVDPLIFDDIAKEVRVYDSTVSTGNDALDVILSEKSLVCERRGIALSCMADGSAISFMQPTEIYSLFGNALENAIEAVGEVPNPEKRRIALVLRSDMGMASLHVENYFVGSLEFVGGLPKSTKGDDANHGFGMRSMERTAQRYGGTLVASTRDDLFLLDVAVPQPELPTA</sequence>
<comment type="caution">
    <text evidence="3">The sequence shown here is derived from an EMBL/GenBank/DDBJ whole genome shotgun (WGS) entry which is preliminary data.</text>
</comment>
<feature type="transmembrane region" description="Helical" evidence="1">
    <location>
        <begin position="33"/>
        <end position="51"/>
    </location>
</feature>
<evidence type="ECO:0000256" key="1">
    <source>
        <dbReference type="SAM" id="Phobius"/>
    </source>
</evidence>
<dbReference type="AlphaFoldDB" id="A0A117J581"/>
<protein>
    <recommendedName>
        <fullName evidence="2">Sensor histidine kinase NatK-like C-terminal domain-containing protein</fullName>
    </recommendedName>
</protein>
<organism evidence="3 4">
    <name type="scientific">Tractidigestivibacter scatoligenes</name>
    <name type="common">Olsenella scatoligenes</name>
    <dbReference type="NCBI Taxonomy" id="1299998"/>
    <lineage>
        <taxon>Bacteria</taxon>
        <taxon>Bacillati</taxon>
        <taxon>Actinomycetota</taxon>
        <taxon>Coriobacteriia</taxon>
        <taxon>Coriobacteriales</taxon>
        <taxon>Atopobiaceae</taxon>
        <taxon>Tractidigestivibacter</taxon>
    </lineage>
</organism>
<reference evidence="3 4" key="1">
    <citation type="submission" date="2015-12" db="EMBL/GenBank/DDBJ databases">
        <title>Draft Genome Sequence of Olsenella scatoligenes SK9K4T; a Producer of 3-Methylindole- (skatole) and 4-Methylphenol- (p-cresol) Isolated from Pig Feces.</title>
        <authorList>
            <person name="Li X."/>
            <person name="Borg B."/>
            <person name="Canibe N."/>
        </authorList>
    </citation>
    <scope>NUCLEOTIDE SEQUENCE [LARGE SCALE GENOMIC DNA]</scope>
    <source>
        <strain evidence="3 4">SK9K4</strain>
    </source>
</reference>
<dbReference type="Proteomes" id="UP000054078">
    <property type="component" value="Unassembled WGS sequence"/>
</dbReference>
<feature type="transmembrane region" description="Helical" evidence="1">
    <location>
        <begin position="6"/>
        <end position="26"/>
    </location>
</feature>
<gene>
    <name evidence="3" type="ORF">AUL39_02740</name>
</gene>
<dbReference type="CDD" id="cd16935">
    <property type="entry name" value="HATPase_AgrC-ComD-like"/>
    <property type="match status" value="1"/>
</dbReference>
<name>A0A117J581_TRASO</name>
<keyword evidence="1" id="KW-1133">Transmembrane helix</keyword>
<accession>A0A117J581</accession>
<dbReference type="OrthoDB" id="3229604at2"/>